<sequence length="717" mass="81534">MPGNIIPLITSPTPSLVETNGIPSPEEEMRIREAIHLAQQELENVRREGVWYAIEQIARSGIPDAQQLLDNRSLIVDEKNVDAYKFPLFRLELNVRSMFVGFIEQHEALVSPIRRFPPELLIEIFSWIVQESPFPTRHSVAYPYDLAFFNRFRALAFTHVCAYWRQIALSTPQLYTSIPFIDKIYPNGSEKAESKGSVNLVRLYLERSRDFPIHIRVWLPYSGLAEGDPADAASSEPLRSILQHTDRWRSAVLQVSPAIYESLPTLDFPLLHALNLRVVLPTSPDGIREGDYRAPNTVFQSTPRLQMLVLDSKPMFPELDELLTPLTTFIGLPVSVACLVPCPELVKCEFRGPAGMLSVTDPPYAFRHDGIKSFRLVNTNCALPLGGEFTTTFFWSMKMPNLEVLEIEGPGTIEAAPVVRELLGMTLAKPSLLRSFTFHVRGVTKVELCLLLGAMPLLEVLDIWDIPSSSIHLLSMKAGHMSSEGAEPRPLLVPRLRSLTIREFSDPDFKSLEQVYKSRLLSSCQSSDPSSTARAVDHDLTIFLTYRRARGCARYQNLIEGWQEVEPGKHEKGSECTMLLGWASYLVKNFLGFDSWGPDCVMKRFDFTGRGRFPKGSWDSERYDKFFKVVEAYDVKDGRLLEMTRLHRIMSAVRDLFEEHPHGDPGLHFRARAGELVRKWTPLVEQSAKWRRWKISEDGRTLRLGDELGPRKIEVEI</sequence>
<protein>
    <recommendedName>
        <fullName evidence="3">F-box domain-containing protein</fullName>
    </recommendedName>
</protein>
<dbReference type="Gene3D" id="1.20.1280.50">
    <property type="match status" value="1"/>
</dbReference>
<name>A0A8S0VTI6_CYCAE</name>
<evidence type="ECO:0000313" key="1">
    <source>
        <dbReference type="EMBL" id="CAA7260460.1"/>
    </source>
</evidence>
<evidence type="ECO:0008006" key="3">
    <source>
        <dbReference type="Google" id="ProtNLM"/>
    </source>
</evidence>
<accession>A0A8S0VTI6</accession>
<dbReference type="EMBL" id="CACVBS010000029">
    <property type="protein sequence ID" value="CAA7260460.1"/>
    <property type="molecule type" value="Genomic_DNA"/>
</dbReference>
<reference evidence="1 2" key="1">
    <citation type="submission" date="2020-01" db="EMBL/GenBank/DDBJ databases">
        <authorList>
            <person name="Gupta K D."/>
        </authorList>
    </citation>
    <scope>NUCLEOTIDE SEQUENCE [LARGE SCALE GENOMIC DNA]</scope>
</reference>
<dbReference type="Proteomes" id="UP000467700">
    <property type="component" value="Unassembled WGS sequence"/>
</dbReference>
<keyword evidence="2" id="KW-1185">Reference proteome</keyword>
<organism evidence="1 2">
    <name type="scientific">Cyclocybe aegerita</name>
    <name type="common">Black poplar mushroom</name>
    <name type="synonym">Agrocybe aegerita</name>
    <dbReference type="NCBI Taxonomy" id="1973307"/>
    <lineage>
        <taxon>Eukaryota</taxon>
        <taxon>Fungi</taxon>
        <taxon>Dikarya</taxon>
        <taxon>Basidiomycota</taxon>
        <taxon>Agaricomycotina</taxon>
        <taxon>Agaricomycetes</taxon>
        <taxon>Agaricomycetidae</taxon>
        <taxon>Agaricales</taxon>
        <taxon>Agaricineae</taxon>
        <taxon>Bolbitiaceae</taxon>
        <taxon>Cyclocybe</taxon>
    </lineage>
</organism>
<dbReference type="AlphaFoldDB" id="A0A8S0VTI6"/>
<gene>
    <name evidence="1" type="ORF">AAE3_LOCUS2789</name>
</gene>
<dbReference type="OrthoDB" id="3365698at2759"/>
<proteinExistence type="predicted"/>
<evidence type="ECO:0000313" key="2">
    <source>
        <dbReference type="Proteomes" id="UP000467700"/>
    </source>
</evidence>
<comment type="caution">
    <text evidence="1">The sequence shown here is derived from an EMBL/GenBank/DDBJ whole genome shotgun (WGS) entry which is preliminary data.</text>
</comment>